<organism evidence="8 9">
    <name type="scientific">Canna indica</name>
    <name type="common">Indian-shot</name>
    <dbReference type="NCBI Taxonomy" id="4628"/>
    <lineage>
        <taxon>Eukaryota</taxon>
        <taxon>Viridiplantae</taxon>
        <taxon>Streptophyta</taxon>
        <taxon>Embryophyta</taxon>
        <taxon>Tracheophyta</taxon>
        <taxon>Spermatophyta</taxon>
        <taxon>Magnoliopsida</taxon>
        <taxon>Liliopsida</taxon>
        <taxon>Zingiberales</taxon>
        <taxon>Cannaceae</taxon>
        <taxon>Canna</taxon>
    </lineage>
</organism>
<evidence type="ECO:0000256" key="6">
    <source>
        <dbReference type="SAM" id="MobiDB-lite"/>
    </source>
</evidence>
<keyword evidence="4" id="KW-0804">Transcription</keyword>
<evidence type="ECO:0000313" key="8">
    <source>
        <dbReference type="EMBL" id="WOL18594.1"/>
    </source>
</evidence>
<dbReference type="PANTHER" id="PTHR31945:SF11">
    <property type="entry name" value="TRANSCRIPTION FACTOR ABORTED MICROSPORES"/>
    <property type="match status" value="1"/>
</dbReference>
<feature type="domain" description="BHLH" evidence="7">
    <location>
        <begin position="123"/>
        <end position="172"/>
    </location>
</feature>
<dbReference type="PANTHER" id="PTHR31945">
    <property type="entry name" value="TRANSCRIPTION FACTOR SCREAM2-RELATED"/>
    <property type="match status" value="1"/>
</dbReference>
<evidence type="ECO:0000256" key="4">
    <source>
        <dbReference type="ARBA" id="ARBA00023163"/>
    </source>
</evidence>
<evidence type="ECO:0000256" key="5">
    <source>
        <dbReference type="ARBA" id="ARBA00023242"/>
    </source>
</evidence>
<dbReference type="AlphaFoldDB" id="A0AAQ3L1P9"/>
<dbReference type="GO" id="GO:0043565">
    <property type="term" value="F:sequence-specific DNA binding"/>
    <property type="evidence" value="ECO:0007669"/>
    <property type="project" value="TreeGrafter"/>
</dbReference>
<dbReference type="Pfam" id="PF00010">
    <property type="entry name" value="HLH"/>
    <property type="match status" value="1"/>
</dbReference>
<gene>
    <name evidence="8" type="ORF">Cni_G27391</name>
</gene>
<reference evidence="8 9" key="1">
    <citation type="submission" date="2023-10" db="EMBL/GenBank/DDBJ databases">
        <title>Chromosome-scale genome assembly provides insights into flower coloration mechanisms of Canna indica.</title>
        <authorList>
            <person name="Li C."/>
        </authorList>
    </citation>
    <scope>NUCLEOTIDE SEQUENCE [LARGE SCALE GENOMIC DNA]</scope>
    <source>
        <tissue evidence="8">Flower</tissue>
    </source>
</reference>
<feature type="compositionally biased region" description="Basic residues" evidence="6">
    <location>
        <begin position="335"/>
        <end position="351"/>
    </location>
</feature>
<dbReference type="InterPro" id="IPR054502">
    <property type="entry name" value="bHLH-TF_ACT-like_plant"/>
</dbReference>
<dbReference type="SMART" id="SM00353">
    <property type="entry name" value="HLH"/>
    <property type="match status" value="1"/>
</dbReference>
<keyword evidence="9" id="KW-1185">Reference proteome</keyword>
<keyword evidence="5" id="KW-0539">Nucleus</keyword>
<proteinExistence type="inferred from homology"/>
<feature type="compositionally biased region" description="Basic and acidic residues" evidence="6">
    <location>
        <begin position="188"/>
        <end position="197"/>
    </location>
</feature>
<dbReference type="PROSITE" id="PS50888">
    <property type="entry name" value="BHLH"/>
    <property type="match status" value="1"/>
</dbReference>
<dbReference type="Proteomes" id="UP001327560">
    <property type="component" value="Chromosome 9"/>
</dbReference>
<dbReference type="Gene3D" id="4.10.280.10">
    <property type="entry name" value="Helix-loop-helix DNA-binding domain"/>
    <property type="match status" value="1"/>
</dbReference>
<dbReference type="GO" id="GO:0046983">
    <property type="term" value="F:protein dimerization activity"/>
    <property type="evidence" value="ECO:0007669"/>
    <property type="project" value="InterPro"/>
</dbReference>
<dbReference type="Pfam" id="PF22754">
    <property type="entry name" value="bHLH-TF_ACT-like_plant"/>
    <property type="match status" value="1"/>
</dbReference>
<accession>A0AAQ3L1P9</accession>
<name>A0AAQ3L1P9_9LILI</name>
<protein>
    <submittedName>
        <fullName evidence="8">Transcription factor ABORTED MICROSPORES-like</fullName>
    </submittedName>
</protein>
<dbReference type="SUPFAM" id="SSF47459">
    <property type="entry name" value="HLH, helix-loop-helix DNA-binding domain"/>
    <property type="match status" value="1"/>
</dbReference>
<evidence type="ECO:0000256" key="1">
    <source>
        <dbReference type="ARBA" id="ARBA00004123"/>
    </source>
</evidence>
<dbReference type="InterPro" id="IPR051358">
    <property type="entry name" value="TF_AMS/ICE1/BHLH6-like"/>
</dbReference>
<keyword evidence="3" id="KW-0805">Transcription regulation</keyword>
<dbReference type="GO" id="GO:0005634">
    <property type="term" value="C:nucleus"/>
    <property type="evidence" value="ECO:0007669"/>
    <property type="project" value="UniProtKB-SubCell"/>
</dbReference>
<dbReference type="EMBL" id="CP136898">
    <property type="protein sequence ID" value="WOL18594.1"/>
    <property type="molecule type" value="Genomic_DNA"/>
</dbReference>
<feature type="region of interest" description="Disordered" evidence="6">
    <location>
        <begin position="183"/>
        <end position="235"/>
    </location>
</feature>
<evidence type="ECO:0000259" key="7">
    <source>
        <dbReference type="PROSITE" id="PS50888"/>
    </source>
</evidence>
<comment type="similarity">
    <text evidence="2">Belongs to the bHLH protein family.</text>
</comment>
<sequence length="365" mass="40956">MANNNGDANTAVPRDLQQWFPLTAANPSNSSWDIAGSPWNTNAFFDVSSASAPFVADEPSFDGAAAPAYKSFMLNCGASERATTEQEKELMEVEARRRHGFMPAISEGSGEDDERPGGGGNKRHHSKNLEAERRRREKIRSRLHALRAIVPKITKMDKASILGDAIEYVKELQQQVKDLQDELEENDNNDREGKYKSQLDQLPLPNNDLMKQRVKSSGPSSDDDEEEKQQMEPQVEVKQLVANELLLMVLCEHKQGGFARLMEAMNALGLEVTNANVTTFRSLVLNVFRAEGRENIMVQAEAVRSSLLQMSRGGNEEIRLQTATQEMEEDGGEFHHRHRHHHSSNSRRCRRPPPPSWPACANDDD</sequence>
<evidence type="ECO:0000256" key="3">
    <source>
        <dbReference type="ARBA" id="ARBA00023015"/>
    </source>
</evidence>
<comment type="subcellular location">
    <subcellularLocation>
        <location evidence="1">Nucleus</location>
    </subcellularLocation>
</comment>
<feature type="region of interest" description="Disordered" evidence="6">
    <location>
        <begin position="101"/>
        <end position="135"/>
    </location>
</feature>
<dbReference type="GO" id="GO:0003700">
    <property type="term" value="F:DNA-binding transcription factor activity"/>
    <property type="evidence" value="ECO:0007669"/>
    <property type="project" value="TreeGrafter"/>
</dbReference>
<dbReference type="CDD" id="cd04873">
    <property type="entry name" value="ACT_UUR-ACR-like"/>
    <property type="match status" value="1"/>
</dbReference>
<dbReference type="InterPro" id="IPR011598">
    <property type="entry name" value="bHLH_dom"/>
</dbReference>
<evidence type="ECO:0000256" key="2">
    <source>
        <dbReference type="ARBA" id="ARBA00005510"/>
    </source>
</evidence>
<feature type="region of interest" description="Disordered" evidence="6">
    <location>
        <begin position="326"/>
        <end position="365"/>
    </location>
</feature>
<dbReference type="InterPro" id="IPR036638">
    <property type="entry name" value="HLH_DNA-bd_sf"/>
</dbReference>
<evidence type="ECO:0000313" key="9">
    <source>
        <dbReference type="Proteomes" id="UP001327560"/>
    </source>
</evidence>